<dbReference type="OrthoDB" id="9812747at2"/>
<accession>A0A2W2BCQ5</accession>
<feature type="signal peptide" evidence="1">
    <location>
        <begin position="1"/>
        <end position="20"/>
    </location>
</feature>
<name>A0A2W2BCQ5_9BACT</name>
<comment type="caution">
    <text evidence="2">The sequence shown here is derived from an EMBL/GenBank/DDBJ whole genome shotgun (WGS) entry which is preliminary data.</text>
</comment>
<evidence type="ECO:0000313" key="3">
    <source>
        <dbReference type="Proteomes" id="UP000248745"/>
    </source>
</evidence>
<sequence>MKKLFPYLVVLLSLPCFVKANTDTLFISSKGQLVDARSAEYFQVNQEGKQKKYSVNQYWMDGVIKFEAQTNNQENWGMDGICIYYWHTGKKKKEGAFVDGRKKGLWKYYDSLGRLTRESL</sequence>
<feature type="chain" id="PRO_5015903665" description="Toxin-antitoxin system YwqK family antitoxin" evidence="1">
    <location>
        <begin position="21"/>
        <end position="120"/>
    </location>
</feature>
<dbReference type="RefSeq" id="WP_111000592.1">
    <property type="nucleotide sequence ID" value="NZ_QKTW01000025.1"/>
</dbReference>
<proteinExistence type="predicted"/>
<keyword evidence="1" id="KW-0732">Signal</keyword>
<dbReference type="Proteomes" id="UP000248745">
    <property type="component" value="Unassembled WGS sequence"/>
</dbReference>
<dbReference type="SUPFAM" id="SSF82185">
    <property type="entry name" value="Histone H3 K4-specific methyltransferase SET7/9 N-terminal domain"/>
    <property type="match status" value="1"/>
</dbReference>
<dbReference type="AlphaFoldDB" id="A0A2W2BCQ5"/>
<organism evidence="2 3">
    <name type="scientific">Taibaiella soli</name>
    <dbReference type="NCBI Taxonomy" id="1649169"/>
    <lineage>
        <taxon>Bacteria</taxon>
        <taxon>Pseudomonadati</taxon>
        <taxon>Bacteroidota</taxon>
        <taxon>Chitinophagia</taxon>
        <taxon>Chitinophagales</taxon>
        <taxon>Chitinophagaceae</taxon>
        <taxon>Taibaiella</taxon>
    </lineage>
</organism>
<dbReference type="EMBL" id="QKTW01000025">
    <property type="protein sequence ID" value="PZF71446.1"/>
    <property type="molecule type" value="Genomic_DNA"/>
</dbReference>
<protein>
    <recommendedName>
        <fullName evidence="4">Toxin-antitoxin system YwqK family antitoxin</fullName>
    </recommendedName>
</protein>
<gene>
    <name evidence="2" type="ORF">DN068_19350</name>
</gene>
<dbReference type="Gene3D" id="3.90.930.1">
    <property type="match status" value="1"/>
</dbReference>
<evidence type="ECO:0000256" key="1">
    <source>
        <dbReference type="SAM" id="SignalP"/>
    </source>
</evidence>
<evidence type="ECO:0000313" key="2">
    <source>
        <dbReference type="EMBL" id="PZF71446.1"/>
    </source>
</evidence>
<evidence type="ECO:0008006" key="4">
    <source>
        <dbReference type="Google" id="ProtNLM"/>
    </source>
</evidence>
<keyword evidence="3" id="KW-1185">Reference proteome</keyword>
<reference evidence="2 3" key="1">
    <citation type="submission" date="2018-06" db="EMBL/GenBank/DDBJ databases">
        <title>Mucibacter soli gen. nov., sp. nov., a new member of the family Chitinophagaceae producing mucin.</title>
        <authorList>
            <person name="Kim M.-K."/>
            <person name="Park S."/>
            <person name="Kim T.-S."/>
            <person name="Joung Y."/>
            <person name="Han J.-H."/>
            <person name="Kim S.B."/>
        </authorList>
    </citation>
    <scope>NUCLEOTIDE SEQUENCE [LARGE SCALE GENOMIC DNA]</scope>
    <source>
        <strain evidence="2 3">R1-15</strain>
    </source>
</reference>